<organism evidence="1 2">
    <name type="scientific">Pseudoxanthomonas winnipegensis</name>
    <dbReference type="NCBI Taxonomy" id="2480810"/>
    <lineage>
        <taxon>Bacteria</taxon>
        <taxon>Pseudomonadati</taxon>
        <taxon>Pseudomonadota</taxon>
        <taxon>Gammaproteobacteria</taxon>
        <taxon>Lysobacterales</taxon>
        <taxon>Lysobacteraceae</taxon>
        <taxon>Pseudoxanthomonas</taxon>
    </lineage>
</organism>
<evidence type="ECO:0000313" key="1">
    <source>
        <dbReference type="EMBL" id="MDQ1120687.1"/>
    </source>
</evidence>
<accession>A0AAW8GFX9</accession>
<dbReference type="EMBL" id="JAUTBB010000001">
    <property type="protein sequence ID" value="MDQ1120687.1"/>
    <property type="molecule type" value="Genomic_DNA"/>
</dbReference>
<sequence>MDPQAIQNQKQLSELLQTSPTAAAMATAAVGNISTYVASRLVGNDASFSWKSVAASVASAGITQGLVPTAETALGSSQEGLFRGITGGIGSAHVRHALTGDDVEYAEVFADAFGNMLGPGIAQAASRQFAPSADEAFFNSSHMMAALSGGGVEPISIQDLGIRVTAYPDGQGGWRFVQNQQTQQTVNALVGSMRSNEEARLRQQ</sequence>
<dbReference type="Proteomes" id="UP001234354">
    <property type="component" value="Unassembled WGS sequence"/>
</dbReference>
<name>A0AAW8GFX9_9GAMM</name>
<protein>
    <submittedName>
        <fullName evidence="1">Uncharacterized protein</fullName>
    </submittedName>
</protein>
<reference evidence="1" key="1">
    <citation type="submission" date="2023-07" db="EMBL/GenBank/DDBJ databases">
        <title>Functional and genomic diversity of the sorghum phyllosphere microbiome.</title>
        <authorList>
            <person name="Shade A."/>
        </authorList>
    </citation>
    <scope>NUCLEOTIDE SEQUENCE</scope>
    <source>
        <strain evidence="1">SORGH_AS_0908</strain>
    </source>
</reference>
<evidence type="ECO:0000313" key="2">
    <source>
        <dbReference type="Proteomes" id="UP001234354"/>
    </source>
</evidence>
<dbReference type="AlphaFoldDB" id="A0AAW8GFX9"/>
<comment type="caution">
    <text evidence="1">The sequence shown here is derived from an EMBL/GenBank/DDBJ whole genome shotgun (WGS) entry which is preliminary data.</text>
</comment>
<gene>
    <name evidence="1" type="ORF">QE383_002995</name>
</gene>
<proteinExistence type="predicted"/>
<dbReference type="RefSeq" id="WP_307184159.1">
    <property type="nucleotide sequence ID" value="NZ_JAUTBB010000001.1"/>
</dbReference>